<protein>
    <submittedName>
        <fullName evidence="2">Uncharacterized protein</fullName>
    </submittedName>
</protein>
<gene>
    <name evidence="2" type="ORF">LTR25_000378</name>
</gene>
<proteinExistence type="predicted"/>
<dbReference type="AlphaFoldDB" id="A0AAV9QJN4"/>
<dbReference type="EMBL" id="JAXLQG010000001">
    <property type="protein sequence ID" value="KAK5545371.1"/>
    <property type="molecule type" value="Genomic_DNA"/>
</dbReference>
<evidence type="ECO:0000256" key="1">
    <source>
        <dbReference type="SAM" id="MobiDB-lite"/>
    </source>
</evidence>
<comment type="caution">
    <text evidence="2">The sequence shown here is derived from an EMBL/GenBank/DDBJ whole genome shotgun (WGS) entry which is preliminary data.</text>
</comment>
<accession>A0AAV9QJN4</accession>
<feature type="region of interest" description="Disordered" evidence="1">
    <location>
        <begin position="1"/>
        <end position="20"/>
    </location>
</feature>
<evidence type="ECO:0000313" key="2">
    <source>
        <dbReference type="EMBL" id="KAK5545371.1"/>
    </source>
</evidence>
<organism evidence="2 3">
    <name type="scientific">Vermiconidia calcicola</name>
    <dbReference type="NCBI Taxonomy" id="1690605"/>
    <lineage>
        <taxon>Eukaryota</taxon>
        <taxon>Fungi</taxon>
        <taxon>Dikarya</taxon>
        <taxon>Ascomycota</taxon>
        <taxon>Pezizomycotina</taxon>
        <taxon>Dothideomycetes</taxon>
        <taxon>Dothideomycetidae</taxon>
        <taxon>Mycosphaerellales</taxon>
        <taxon>Extremaceae</taxon>
        <taxon>Vermiconidia</taxon>
    </lineage>
</organism>
<feature type="compositionally biased region" description="Basic and acidic residues" evidence="1">
    <location>
        <begin position="1"/>
        <end position="11"/>
    </location>
</feature>
<keyword evidence="3" id="KW-1185">Reference proteome</keyword>
<name>A0AAV9QJN4_9PEZI</name>
<reference evidence="2 3" key="1">
    <citation type="submission" date="2023-06" db="EMBL/GenBank/DDBJ databases">
        <title>Black Yeasts Isolated from many extreme environments.</title>
        <authorList>
            <person name="Coleine C."/>
            <person name="Stajich J.E."/>
            <person name="Selbmann L."/>
        </authorList>
    </citation>
    <scope>NUCLEOTIDE SEQUENCE [LARGE SCALE GENOMIC DNA]</scope>
    <source>
        <strain evidence="2 3">CCFEE 5887</strain>
    </source>
</reference>
<sequence>MRATYKHDHPLCKRGKSHAQSPPLHIHFQQSETFSVVGGSIGTTTTYSAIDTIHTPPDTTTTGAATKPHEIAPWVPHSFWPDPNASQDTTILVWAHPNPDDMDEKMDRLFFQNLLMYVSDVAEGKEKLSVLQVMLTQHVSATALVWFPRAWFLGPLRWWIPYQFQALCALMARCAGMKPLIEKYMSENEWEEVQERMNNRGGGKVKAKKA</sequence>
<evidence type="ECO:0000313" key="3">
    <source>
        <dbReference type="Proteomes" id="UP001345827"/>
    </source>
</evidence>
<dbReference type="Proteomes" id="UP001345827">
    <property type="component" value="Unassembled WGS sequence"/>
</dbReference>